<feature type="compositionally biased region" description="Polar residues" evidence="1">
    <location>
        <begin position="1"/>
        <end position="15"/>
    </location>
</feature>
<feature type="region of interest" description="Disordered" evidence="1">
    <location>
        <begin position="1"/>
        <end position="27"/>
    </location>
</feature>
<proteinExistence type="predicted"/>
<protein>
    <submittedName>
        <fullName evidence="3">Nuclear transport factor 2 family protein</fullName>
    </submittedName>
</protein>
<keyword evidence="4" id="KW-1185">Reference proteome</keyword>
<dbReference type="RefSeq" id="WP_206007998.1">
    <property type="nucleotide sequence ID" value="NZ_CP070619.1"/>
</dbReference>
<evidence type="ECO:0000256" key="1">
    <source>
        <dbReference type="SAM" id="MobiDB-lite"/>
    </source>
</evidence>
<evidence type="ECO:0000259" key="2">
    <source>
        <dbReference type="Pfam" id="PF12680"/>
    </source>
</evidence>
<name>A0A974W5F5_9NOCA</name>
<dbReference type="Gene3D" id="3.10.450.50">
    <property type="match status" value="1"/>
</dbReference>
<organism evidence="3 4">
    <name type="scientific">Rhodococcus pseudokoreensis</name>
    <dbReference type="NCBI Taxonomy" id="2811421"/>
    <lineage>
        <taxon>Bacteria</taxon>
        <taxon>Bacillati</taxon>
        <taxon>Actinomycetota</taxon>
        <taxon>Actinomycetes</taxon>
        <taxon>Mycobacteriales</taxon>
        <taxon>Nocardiaceae</taxon>
        <taxon>Rhodococcus</taxon>
    </lineage>
</organism>
<sequence>MTTSRPVETAAAQSQPQPPSETDTPRWSKDEIEQAVLDFVEDSTTTWVSGDIEAWANWYTDDAVFRDLGFGYDGDEELRGREAIFQYYKKVRDGFPGGQVQYYPCPWYMIDEERALVVLEWRCRMTDPGDGSIHEEPCYSRLIYGGNRQWSFEEDIYNPVRMGAMIERWLEVYSKYHPGALPTHSPVTA</sequence>
<feature type="domain" description="SnoaL-like" evidence="2">
    <location>
        <begin position="41"/>
        <end position="130"/>
    </location>
</feature>
<dbReference type="InterPro" id="IPR037401">
    <property type="entry name" value="SnoaL-like"/>
</dbReference>
<evidence type="ECO:0000313" key="3">
    <source>
        <dbReference type="EMBL" id="QSE91575.1"/>
    </source>
</evidence>
<reference evidence="3 4" key="1">
    <citation type="journal article" date="2021" name="Microbiol. Resour. Announc.">
        <title>Complete Genome Sequences of Two Rhodococcus sp. Strains with Large and Linear Chromosomes, Isolated from Apple Rhizosphere.</title>
        <authorList>
            <person name="Benning S."/>
            <person name="Brugnone N."/>
            <person name="Siani R."/>
            <person name="Kublik S."/>
            <person name="Schloter M."/>
            <person name="Rad V."/>
        </authorList>
    </citation>
    <scope>NUCLEOTIDE SEQUENCE [LARGE SCALE GENOMIC DNA]</scope>
    <source>
        <strain evidence="3 4">R79</strain>
    </source>
</reference>
<dbReference type="InterPro" id="IPR032710">
    <property type="entry name" value="NTF2-like_dom_sf"/>
</dbReference>
<dbReference type="Proteomes" id="UP000662986">
    <property type="component" value="Chromosome"/>
</dbReference>
<dbReference type="SUPFAM" id="SSF54427">
    <property type="entry name" value="NTF2-like"/>
    <property type="match status" value="1"/>
</dbReference>
<reference evidence="3 4" key="2">
    <citation type="journal article" date="2022" name="Arch. Microbiol.">
        <title>Rhodococcus pseudokoreensis sp. nov. isolated from the rhizosphere of young M26 apple rootstocks.</title>
        <authorList>
            <person name="Kampfer P."/>
            <person name="Glaeser S.P."/>
            <person name="Blom J."/>
            <person name="Wolf J."/>
            <person name="Benning S."/>
            <person name="Schloter M."/>
            <person name="Neumann-Schaal M."/>
        </authorList>
    </citation>
    <scope>NUCLEOTIDE SEQUENCE [LARGE SCALE GENOMIC DNA]</scope>
    <source>
        <strain evidence="3 4">R79</strain>
    </source>
</reference>
<evidence type="ECO:0000313" key="4">
    <source>
        <dbReference type="Proteomes" id="UP000662986"/>
    </source>
</evidence>
<dbReference type="Pfam" id="PF12680">
    <property type="entry name" value="SnoaL_2"/>
    <property type="match status" value="1"/>
</dbReference>
<dbReference type="EMBL" id="CP070619">
    <property type="protein sequence ID" value="QSE91575.1"/>
    <property type="molecule type" value="Genomic_DNA"/>
</dbReference>
<gene>
    <name evidence="3" type="ORF">JWS13_24540</name>
</gene>
<accession>A0A974W5F5</accession>